<name>A0A0D1MCZ3_9LACO</name>
<dbReference type="EMBL" id="JWHU01000001">
    <property type="protein sequence ID" value="KIU22538.1"/>
    <property type="molecule type" value="Genomic_DNA"/>
</dbReference>
<evidence type="ECO:0000313" key="2">
    <source>
        <dbReference type="EMBL" id="KIU22538.1"/>
    </source>
</evidence>
<dbReference type="PATRIC" id="fig|137591.24.peg.146"/>
<dbReference type="Proteomes" id="UP000032287">
    <property type="component" value="Unassembled WGS sequence"/>
</dbReference>
<dbReference type="PANTHER" id="PTHR34980">
    <property type="entry name" value="INNER MEMBRANE PROTEIN-RELATED-RELATED"/>
    <property type="match status" value="1"/>
</dbReference>
<dbReference type="KEGG" id="wcb:AO080_02105"/>
<keyword evidence="1" id="KW-0812">Transmembrane</keyword>
<dbReference type="STRING" id="137591.AO080_02105"/>
<dbReference type="GO" id="GO:0005886">
    <property type="term" value="C:plasma membrane"/>
    <property type="evidence" value="ECO:0007669"/>
    <property type="project" value="TreeGrafter"/>
</dbReference>
<dbReference type="Proteomes" id="UP000032289">
    <property type="component" value="Unassembled WGS sequence"/>
</dbReference>
<organism evidence="3 5">
    <name type="scientific">Weissella cibaria</name>
    <dbReference type="NCBI Taxonomy" id="137591"/>
    <lineage>
        <taxon>Bacteria</taxon>
        <taxon>Bacillati</taxon>
        <taxon>Bacillota</taxon>
        <taxon>Bacilli</taxon>
        <taxon>Lactobacillales</taxon>
        <taxon>Lactobacillaceae</taxon>
        <taxon>Weissella</taxon>
    </lineage>
</organism>
<evidence type="ECO:0000313" key="4">
    <source>
        <dbReference type="Proteomes" id="UP000032287"/>
    </source>
</evidence>
<keyword evidence="4" id="KW-1185">Reference proteome</keyword>
<feature type="transmembrane region" description="Helical" evidence="1">
    <location>
        <begin position="55"/>
        <end position="74"/>
    </location>
</feature>
<sequence length="113" mass="12542">MTSYKAFWQNYVNFSGRSTRADYWIPTIINAIIIGVLSAIAGVGAQNNQWLTSPIGIIVVLFGLAIILPDLALIVRRVRDTGVKHLVIWAILAIIFNIVGFIFALIPTNQFKN</sequence>
<dbReference type="eggNOG" id="COG3152">
    <property type="taxonomic scope" value="Bacteria"/>
</dbReference>
<dbReference type="EMBL" id="JWHT01000004">
    <property type="protein sequence ID" value="KIU25676.1"/>
    <property type="molecule type" value="Genomic_DNA"/>
</dbReference>
<dbReference type="Pfam" id="PF05656">
    <property type="entry name" value="DUF805"/>
    <property type="match status" value="1"/>
</dbReference>
<protein>
    <submittedName>
        <fullName evidence="3">YhaI protein</fullName>
    </submittedName>
</protein>
<accession>A0A0D1MCZ3</accession>
<feature type="transmembrane region" description="Helical" evidence="1">
    <location>
        <begin position="21"/>
        <end position="43"/>
    </location>
</feature>
<evidence type="ECO:0000313" key="5">
    <source>
        <dbReference type="Proteomes" id="UP000032289"/>
    </source>
</evidence>
<reference evidence="3 4" key="1">
    <citation type="journal article" date="2015" name="Microbiology (Mosc.)">
        <title>Genomics of the Weissella cibaria species with an examination of its metabolic traits.</title>
        <authorList>
            <person name="Lynch K.M."/>
            <person name="Lucid A."/>
            <person name="Arendt E.K."/>
            <person name="Sleator R.D."/>
            <person name="Lucey B."/>
            <person name="Coffey A."/>
        </authorList>
    </citation>
    <scope>NUCLEOTIDE SEQUENCE [LARGE SCALE GENOMIC DNA]</scope>
    <source>
        <strain evidence="3">AB3b</strain>
        <strain evidence="2 4">MG1</strain>
    </source>
</reference>
<dbReference type="OrthoDB" id="2285053at2"/>
<dbReference type="AlphaFoldDB" id="A0A0D1MCZ3"/>
<gene>
    <name evidence="3" type="primary">yhaI</name>
    <name evidence="3" type="ORF">ab3b_00144</name>
    <name evidence="2" type="ORF">QX99_00042</name>
</gene>
<keyword evidence="1" id="KW-0472">Membrane</keyword>
<comment type="caution">
    <text evidence="3">The sequence shown here is derived from an EMBL/GenBank/DDBJ whole genome shotgun (WGS) entry which is preliminary data.</text>
</comment>
<evidence type="ECO:0000313" key="3">
    <source>
        <dbReference type="EMBL" id="KIU25676.1"/>
    </source>
</evidence>
<feature type="transmembrane region" description="Helical" evidence="1">
    <location>
        <begin position="86"/>
        <end position="106"/>
    </location>
</feature>
<dbReference type="InterPro" id="IPR008523">
    <property type="entry name" value="DUF805"/>
</dbReference>
<dbReference type="RefSeq" id="WP_043708695.1">
    <property type="nucleotide sequence ID" value="NZ_CBCSCI010000002.1"/>
</dbReference>
<dbReference type="PANTHER" id="PTHR34980:SF2">
    <property type="entry name" value="INNER MEMBRANE PROTEIN YHAH-RELATED"/>
    <property type="match status" value="1"/>
</dbReference>
<evidence type="ECO:0000256" key="1">
    <source>
        <dbReference type="SAM" id="Phobius"/>
    </source>
</evidence>
<proteinExistence type="predicted"/>
<keyword evidence="1" id="KW-1133">Transmembrane helix</keyword>